<comment type="subcellular location">
    <subcellularLocation>
        <location evidence="1 7">Cell membrane</location>
        <topology evidence="1 7">Multi-pass membrane protein</topology>
    </subcellularLocation>
</comment>
<keyword evidence="6 7" id="KW-0472">Membrane</keyword>
<evidence type="ECO:0000256" key="4">
    <source>
        <dbReference type="ARBA" id="ARBA00022692"/>
    </source>
</evidence>
<sequence length="309" mass="34080">MAVAEATRTPAPAKRRRSRSARREQWHATGFITPSVVGLGLFTLFPVVMAVVMSFYKWPMLGTHEFVGFSNFSYLFGGDPDFLAAVRNTFVFTGLFVPLNIIVALGLAFWISTSRFQQLFRVLFFIPSITPAVANAVIWKLLYQPDGVIAYYTEKLFGVHAPNFLADGHTALLAVVVMSVWQGFGYNMIIFSAAINEMPPSVLEAASIDGATGIRKLLRIQLPLISPSLFFATVMTMISSLQVFTQVFIMTGGGPGNSTETMVMNVYQAGFVSRDLGLAAASAWILFALILIITAVQFVGQKRWVHYEH</sequence>
<evidence type="ECO:0000256" key="2">
    <source>
        <dbReference type="ARBA" id="ARBA00022448"/>
    </source>
</evidence>
<feature type="transmembrane region" description="Helical" evidence="7">
    <location>
        <begin position="122"/>
        <end position="142"/>
    </location>
</feature>
<dbReference type="RefSeq" id="WP_203659995.1">
    <property type="nucleotide sequence ID" value="NZ_BAAAZM010000007.1"/>
</dbReference>
<dbReference type="EMBL" id="BOMB01000023">
    <property type="protein sequence ID" value="GID13204.1"/>
    <property type="molecule type" value="Genomic_DNA"/>
</dbReference>
<feature type="transmembrane region" description="Helical" evidence="7">
    <location>
        <begin position="276"/>
        <end position="299"/>
    </location>
</feature>
<keyword evidence="2 7" id="KW-0813">Transport</keyword>
<evidence type="ECO:0000256" key="8">
    <source>
        <dbReference type="SAM" id="MobiDB-lite"/>
    </source>
</evidence>
<keyword evidence="4 7" id="KW-0812">Transmembrane</keyword>
<protein>
    <submittedName>
        <fullName evidence="10">ABC transporter permease</fullName>
    </submittedName>
</protein>
<organism evidence="10 11">
    <name type="scientific">Actinocatenispora rupis</name>
    <dbReference type="NCBI Taxonomy" id="519421"/>
    <lineage>
        <taxon>Bacteria</taxon>
        <taxon>Bacillati</taxon>
        <taxon>Actinomycetota</taxon>
        <taxon>Actinomycetes</taxon>
        <taxon>Micromonosporales</taxon>
        <taxon>Micromonosporaceae</taxon>
        <taxon>Actinocatenispora</taxon>
    </lineage>
</organism>
<evidence type="ECO:0000259" key="9">
    <source>
        <dbReference type="PROSITE" id="PS50928"/>
    </source>
</evidence>
<evidence type="ECO:0000256" key="1">
    <source>
        <dbReference type="ARBA" id="ARBA00004651"/>
    </source>
</evidence>
<feature type="transmembrane region" description="Helical" evidence="7">
    <location>
        <begin position="224"/>
        <end position="249"/>
    </location>
</feature>
<gene>
    <name evidence="10" type="ORF">Aru02nite_40930</name>
</gene>
<dbReference type="GO" id="GO:0005886">
    <property type="term" value="C:plasma membrane"/>
    <property type="evidence" value="ECO:0007669"/>
    <property type="project" value="UniProtKB-SubCell"/>
</dbReference>
<evidence type="ECO:0000256" key="7">
    <source>
        <dbReference type="RuleBase" id="RU363032"/>
    </source>
</evidence>
<dbReference type="GO" id="GO:0055085">
    <property type="term" value="P:transmembrane transport"/>
    <property type="evidence" value="ECO:0007669"/>
    <property type="project" value="InterPro"/>
</dbReference>
<keyword evidence="3" id="KW-1003">Cell membrane</keyword>
<dbReference type="SUPFAM" id="SSF161098">
    <property type="entry name" value="MetI-like"/>
    <property type="match status" value="1"/>
</dbReference>
<dbReference type="Proteomes" id="UP000612808">
    <property type="component" value="Unassembled WGS sequence"/>
</dbReference>
<dbReference type="CDD" id="cd06261">
    <property type="entry name" value="TM_PBP2"/>
    <property type="match status" value="1"/>
</dbReference>
<dbReference type="AlphaFoldDB" id="A0A8J3NBB9"/>
<evidence type="ECO:0000313" key="10">
    <source>
        <dbReference type="EMBL" id="GID13204.1"/>
    </source>
</evidence>
<comment type="caution">
    <text evidence="10">The sequence shown here is derived from an EMBL/GenBank/DDBJ whole genome shotgun (WGS) entry which is preliminary data.</text>
</comment>
<feature type="transmembrane region" description="Helical" evidence="7">
    <location>
        <begin position="26"/>
        <end position="56"/>
    </location>
</feature>
<evidence type="ECO:0000313" key="11">
    <source>
        <dbReference type="Proteomes" id="UP000612808"/>
    </source>
</evidence>
<feature type="region of interest" description="Disordered" evidence="8">
    <location>
        <begin position="1"/>
        <end position="22"/>
    </location>
</feature>
<dbReference type="PANTHER" id="PTHR30193">
    <property type="entry name" value="ABC TRANSPORTER PERMEASE PROTEIN"/>
    <property type="match status" value="1"/>
</dbReference>
<dbReference type="InterPro" id="IPR000515">
    <property type="entry name" value="MetI-like"/>
</dbReference>
<feature type="compositionally biased region" description="Low complexity" evidence="8">
    <location>
        <begin position="1"/>
        <end position="12"/>
    </location>
</feature>
<evidence type="ECO:0000256" key="5">
    <source>
        <dbReference type="ARBA" id="ARBA00022989"/>
    </source>
</evidence>
<feature type="transmembrane region" description="Helical" evidence="7">
    <location>
        <begin position="171"/>
        <end position="195"/>
    </location>
</feature>
<dbReference type="InterPro" id="IPR035906">
    <property type="entry name" value="MetI-like_sf"/>
</dbReference>
<dbReference type="Gene3D" id="1.10.3720.10">
    <property type="entry name" value="MetI-like"/>
    <property type="match status" value="1"/>
</dbReference>
<keyword evidence="11" id="KW-1185">Reference proteome</keyword>
<proteinExistence type="inferred from homology"/>
<dbReference type="PROSITE" id="PS50928">
    <property type="entry name" value="ABC_TM1"/>
    <property type="match status" value="1"/>
</dbReference>
<evidence type="ECO:0000256" key="6">
    <source>
        <dbReference type="ARBA" id="ARBA00023136"/>
    </source>
</evidence>
<dbReference type="Pfam" id="PF00528">
    <property type="entry name" value="BPD_transp_1"/>
    <property type="match status" value="1"/>
</dbReference>
<name>A0A8J3NBB9_9ACTN</name>
<comment type="similarity">
    <text evidence="7">Belongs to the binding-protein-dependent transport system permease family.</text>
</comment>
<evidence type="ECO:0000256" key="3">
    <source>
        <dbReference type="ARBA" id="ARBA00022475"/>
    </source>
</evidence>
<keyword evidence="5 7" id="KW-1133">Transmembrane helix</keyword>
<feature type="domain" description="ABC transmembrane type-1" evidence="9">
    <location>
        <begin position="86"/>
        <end position="297"/>
    </location>
</feature>
<dbReference type="InterPro" id="IPR051393">
    <property type="entry name" value="ABC_transporter_permease"/>
</dbReference>
<reference evidence="10" key="1">
    <citation type="submission" date="2021-01" db="EMBL/GenBank/DDBJ databases">
        <title>Whole genome shotgun sequence of Actinocatenispora rupis NBRC 107355.</title>
        <authorList>
            <person name="Komaki H."/>
            <person name="Tamura T."/>
        </authorList>
    </citation>
    <scope>NUCLEOTIDE SEQUENCE</scope>
    <source>
        <strain evidence="10">NBRC 107355</strain>
    </source>
</reference>
<feature type="transmembrane region" description="Helical" evidence="7">
    <location>
        <begin position="90"/>
        <end position="110"/>
    </location>
</feature>
<accession>A0A8J3NBB9</accession>
<dbReference type="PANTHER" id="PTHR30193:SF37">
    <property type="entry name" value="INNER MEMBRANE ABC TRANSPORTER PERMEASE PROTEIN YCJO"/>
    <property type="match status" value="1"/>
</dbReference>